<accession>A0A4Y2CDM3</accession>
<gene>
    <name evidence="1" type="ORF">AVEN_236240_1</name>
</gene>
<proteinExistence type="predicted"/>
<evidence type="ECO:0000313" key="1">
    <source>
        <dbReference type="EMBL" id="GBM01425.1"/>
    </source>
</evidence>
<organism evidence="1 2">
    <name type="scientific">Araneus ventricosus</name>
    <name type="common">Orbweaver spider</name>
    <name type="synonym">Epeira ventricosa</name>
    <dbReference type="NCBI Taxonomy" id="182803"/>
    <lineage>
        <taxon>Eukaryota</taxon>
        <taxon>Metazoa</taxon>
        <taxon>Ecdysozoa</taxon>
        <taxon>Arthropoda</taxon>
        <taxon>Chelicerata</taxon>
        <taxon>Arachnida</taxon>
        <taxon>Araneae</taxon>
        <taxon>Araneomorphae</taxon>
        <taxon>Entelegynae</taxon>
        <taxon>Araneoidea</taxon>
        <taxon>Araneidae</taxon>
        <taxon>Araneus</taxon>
    </lineage>
</organism>
<dbReference type="Proteomes" id="UP000499080">
    <property type="component" value="Unassembled WGS sequence"/>
</dbReference>
<dbReference type="EMBL" id="BGPR01000169">
    <property type="protein sequence ID" value="GBM01425.1"/>
    <property type="molecule type" value="Genomic_DNA"/>
</dbReference>
<comment type="caution">
    <text evidence="1">The sequence shown here is derived from an EMBL/GenBank/DDBJ whole genome shotgun (WGS) entry which is preliminary data.</text>
</comment>
<evidence type="ECO:0000313" key="2">
    <source>
        <dbReference type="Proteomes" id="UP000499080"/>
    </source>
</evidence>
<name>A0A4Y2CDM3_ARAVE</name>
<keyword evidence="2" id="KW-1185">Reference proteome</keyword>
<dbReference type="AlphaFoldDB" id="A0A4Y2CDM3"/>
<protein>
    <submittedName>
        <fullName evidence="1">Uncharacterized protein</fullName>
    </submittedName>
</protein>
<reference evidence="1 2" key="1">
    <citation type="journal article" date="2019" name="Sci. Rep.">
        <title>Orb-weaving spider Araneus ventricosus genome elucidates the spidroin gene catalogue.</title>
        <authorList>
            <person name="Kono N."/>
            <person name="Nakamura H."/>
            <person name="Ohtoshi R."/>
            <person name="Moran D.A.P."/>
            <person name="Shinohara A."/>
            <person name="Yoshida Y."/>
            <person name="Fujiwara M."/>
            <person name="Mori M."/>
            <person name="Tomita M."/>
            <person name="Arakawa K."/>
        </authorList>
    </citation>
    <scope>NUCLEOTIDE SEQUENCE [LARGE SCALE GENOMIC DNA]</scope>
</reference>
<sequence>MDRIVCVRDYQSPCRPRLLCNSQESEKWCACSRGRKPNPGFRRGGTLACDSMSRTQEAIGTRTRIQLSRVRKLAAADSLTFFTAFHAFPLCRSEWPL</sequence>